<evidence type="ECO:0000256" key="1">
    <source>
        <dbReference type="ARBA" id="ARBA00004651"/>
    </source>
</evidence>
<keyword evidence="11" id="KW-1185">Reference proteome</keyword>
<evidence type="ECO:0000313" key="11">
    <source>
        <dbReference type="Proteomes" id="UP001501594"/>
    </source>
</evidence>
<keyword evidence="5 8" id="KW-0812">Transmembrane</keyword>
<gene>
    <name evidence="10" type="ORF">GCM10022256_32670</name>
</gene>
<evidence type="ECO:0000256" key="4">
    <source>
        <dbReference type="ARBA" id="ARBA00022679"/>
    </source>
</evidence>
<keyword evidence="2" id="KW-1003">Cell membrane</keyword>
<keyword evidence="4" id="KW-0808">Transferase</keyword>
<dbReference type="Proteomes" id="UP001501594">
    <property type="component" value="Unassembled WGS sequence"/>
</dbReference>
<comment type="caution">
    <text evidence="10">The sequence shown here is derived from an EMBL/GenBank/DDBJ whole genome shotgun (WGS) entry which is preliminary data.</text>
</comment>
<feature type="transmembrane region" description="Helical" evidence="8">
    <location>
        <begin position="294"/>
        <end position="312"/>
    </location>
</feature>
<dbReference type="RefSeq" id="WP_344798162.1">
    <property type="nucleotide sequence ID" value="NZ_BAABAU010000005.1"/>
</dbReference>
<keyword evidence="7 8" id="KW-0472">Membrane</keyword>
<keyword evidence="6 8" id="KW-1133">Transmembrane helix</keyword>
<dbReference type="PANTHER" id="PTHR33908">
    <property type="entry name" value="MANNOSYLTRANSFERASE YKCB-RELATED"/>
    <property type="match status" value="1"/>
</dbReference>
<feature type="transmembrane region" description="Helical" evidence="8">
    <location>
        <begin position="333"/>
        <end position="352"/>
    </location>
</feature>
<comment type="subcellular location">
    <subcellularLocation>
        <location evidence="1">Cell membrane</location>
        <topology evidence="1">Multi-pass membrane protein</topology>
    </subcellularLocation>
</comment>
<evidence type="ECO:0000259" key="9">
    <source>
        <dbReference type="Pfam" id="PF13231"/>
    </source>
</evidence>
<protein>
    <submittedName>
        <fullName evidence="10">Glycosyltransferase family 39 protein</fullName>
    </submittedName>
</protein>
<dbReference type="EMBL" id="BAABAU010000005">
    <property type="protein sequence ID" value="GAA4267655.1"/>
    <property type="molecule type" value="Genomic_DNA"/>
</dbReference>
<evidence type="ECO:0000256" key="2">
    <source>
        <dbReference type="ARBA" id="ARBA00022475"/>
    </source>
</evidence>
<evidence type="ECO:0000256" key="5">
    <source>
        <dbReference type="ARBA" id="ARBA00022692"/>
    </source>
</evidence>
<dbReference type="InterPro" id="IPR038731">
    <property type="entry name" value="RgtA/B/C-like"/>
</dbReference>
<dbReference type="InterPro" id="IPR050297">
    <property type="entry name" value="LipidA_mod_glycosyltrf_83"/>
</dbReference>
<feature type="transmembrane region" description="Helical" evidence="8">
    <location>
        <begin position="97"/>
        <end position="124"/>
    </location>
</feature>
<feature type="transmembrane region" description="Helical" evidence="8">
    <location>
        <begin position="160"/>
        <end position="178"/>
    </location>
</feature>
<evidence type="ECO:0000313" key="10">
    <source>
        <dbReference type="EMBL" id="GAA4267655.1"/>
    </source>
</evidence>
<organism evidence="10 11">
    <name type="scientific">Frondihabitans peucedani</name>
    <dbReference type="NCBI Taxonomy" id="598626"/>
    <lineage>
        <taxon>Bacteria</taxon>
        <taxon>Bacillati</taxon>
        <taxon>Actinomycetota</taxon>
        <taxon>Actinomycetes</taxon>
        <taxon>Micrococcales</taxon>
        <taxon>Microbacteriaceae</taxon>
        <taxon>Frondihabitans</taxon>
    </lineage>
</organism>
<evidence type="ECO:0000256" key="7">
    <source>
        <dbReference type="ARBA" id="ARBA00023136"/>
    </source>
</evidence>
<feature type="transmembrane region" description="Helical" evidence="8">
    <location>
        <begin position="364"/>
        <end position="383"/>
    </location>
</feature>
<feature type="transmembrane region" description="Helical" evidence="8">
    <location>
        <begin position="395"/>
        <end position="413"/>
    </location>
</feature>
<proteinExistence type="predicted"/>
<dbReference type="Pfam" id="PF13231">
    <property type="entry name" value="PMT_2"/>
    <property type="match status" value="1"/>
</dbReference>
<dbReference type="PANTHER" id="PTHR33908:SF3">
    <property type="entry name" value="UNDECAPRENYL PHOSPHATE-ALPHA-4-AMINO-4-DEOXY-L-ARABINOSE ARABINOSYL TRANSFERASE"/>
    <property type="match status" value="1"/>
</dbReference>
<name>A0ABP8E6L9_9MICO</name>
<keyword evidence="3" id="KW-0328">Glycosyltransferase</keyword>
<sequence>MTDLLESPTAAIPTVRRSTRLSRSREQLQAIRATRFGDAALVGVVGLLVSVAFSWVPSVWYDESATIVSAQRTWAELWSEIHTVDAVHATYYALMHAWFAVVGYTPFSLRFPSAVAIGLAAALLTTLARELTSKRTAIVAGLLFVLLPRVTWAGSEGRSYALSTALATAATLVFVLAAKKTRDDRRVHVLWWVLYGVLAFASTAVFLYSALLIVGHGVTLGLWLLRERRSSRDTPWRPVVGGWFVSAGVAGGLLVPLARLASSESKQISWISKPDAGTIIDFGVWQWFMTSWWFAGLGWILAIAGVVAVLRGRAALRSEGAAADGAAAGRPSGVLQLVLPWMLVPSIGLIAVSLVGSPLYSPRYVTFAAPAMALLMAVGLTSLRAPRLTSASSRRLVASGLVLAVAMSLPTYISQRLVEAKDSSSWSEVAALVAKERKLEGVNATDAIIYGHIRRHPTGSARNIAYAYPHAFTGMTDVTLKTPAAETGALWETRYPLSSTIERVDGHTYVWLVTSIKQDLRPSVTKALAGEGYHLQDEWHLTWVNVLRYRL</sequence>
<feature type="domain" description="Glycosyltransferase RgtA/B/C/D-like" evidence="9">
    <location>
        <begin position="94"/>
        <end position="213"/>
    </location>
</feature>
<feature type="transmembrane region" description="Helical" evidence="8">
    <location>
        <begin position="36"/>
        <end position="56"/>
    </location>
</feature>
<evidence type="ECO:0000256" key="3">
    <source>
        <dbReference type="ARBA" id="ARBA00022676"/>
    </source>
</evidence>
<feature type="transmembrane region" description="Helical" evidence="8">
    <location>
        <begin position="136"/>
        <end position="154"/>
    </location>
</feature>
<accession>A0ABP8E6L9</accession>
<evidence type="ECO:0000256" key="8">
    <source>
        <dbReference type="SAM" id="Phobius"/>
    </source>
</evidence>
<reference evidence="11" key="1">
    <citation type="journal article" date="2019" name="Int. J. Syst. Evol. Microbiol.">
        <title>The Global Catalogue of Microorganisms (GCM) 10K type strain sequencing project: providing services to taxonomists for standard genome sequencing and annotation.</title>
        <authorList>
            <consortium name="The Broad Institute Genomics Platform"/>
            <consortium name="The Broad Institute Genome Sequencing Center for Infectious Disease"/>
            <person name="Wu L."/>
            <person name="Ma J."/>
        </authorList>
    </citation>
    <scope>NUCLEOTIDE SEQUENCE [LARGE SCALE GENOMIC DNA]</scope>
    <source>
        <strain evidence="11">JCM 17442</strain>
    </source>
</reference>
<evidence type="ECO:0000256" key="6">
    <source>
        <dbReference type="ARBA" id="ARBA00022989"/>
    </source>
</evidence>
<feature type="transmembrane region" description="Helical" evidence="8">
    <location>
        <begin position="190"/>
        <end position="218"/>
    </location>
</feature>